<protein>
    <submittedName>
        <fullName evidence="2">Uncharacterized protein</fullName>
    </submittedName>
</protein>
<keyword evidence="3" id="KW-1185">Reference proteome</keyword>
<dbReference type="EMBL" id="JADGJH010000698">
    <property type="protein sequence ID" value="KAJ3124061.1"/>
    <property type="molecule type" value="Genomic_DNA"/>
</dbReference>
<feature type="non-terminal residue" evidence="2">
    <location>
        <position position="230"/>
    </location>
</feature>
<proteinExistence type="predicted"/>
<gene>
    <name evidence="2" type="ORF">HK100_011380</name>
</gene>
<evidence type="ECO:0000313" key="3">
    <source>
        <dbReference type="Proteomes" id="UP001211907"/>
    </source>
</evidence>
<feature type="chain" id="PRO_5042265611" evidence="1">
    <location>
        <begin position="19"/>
        <end position="230"/>
    </location>
</feature>
<accession>A0AAD5T1G9</accession>
<dbReference type="AlphaFoldDB" id="A0AAD5T1G9"/>
<dbReference type="Proteomes" id="UP001211907">
    <property type="component" value="Unassembled WGS sequence"/>
</dbReference>
<reference evidence="2" key="1">
    <citation type="submission" date="2020-05" db="EMBL/GenBank/DDBJ databases">
        <title>Phylogenomic resolution of chytrid fungi.</title>
        <authorList>
            <person name="Stajich J.E."/>
            <person name="Amses K."/>
            <person name="Simmons R."/>
            <person name="Seto K."/>
            <person name="Myers J."/>
            <person name="Bonds A."/>
            <person name="Quandt C.A."/>
            <person name="Barry K."/>
            <person name="Liu P."/>
            <person name="Grigoriev I."/>
            <person name="Longcore J.E."/>
            <person name="James T.Y."/>
        </authorList>
    </citation>
    <scope>NUCLEOTIDE SEQUENCE</scope>
    <source>
        <strain evidence="2">JEL0513</strain>
    </source>
</reference>
<sequence length="230" mass="25075">MLAFVFFLVTVPLPFSESVEVLAFDRKAVVLDGNWLNSVSLDLGANANVDAFLFDAKPIPSETVVLPTLSVSPVISAGSFHAVRYDLYEGSVLYAEWLFSSTRYGPSLLFLRGSEAFEMFKSGNLQDVPYADKLHEKYHITKGEFTLRTNSRSEYYCIFYMAEPGTASGSATFQVTAKTLSLTNPPPVASSVVDCASSTTTCTLSLASNGGYSHKSEYHLVLAPRSGVEF</sequence>
<comment type="caution">
    <text evidence="2">The sequence shown here is derived from an EMBL/GenBank/DDBJ whole genome shotgun (WGS) entry which is preliminary data.</text>
</comment>
<evidence type="ECO:0000313" key="2">
    <source>
        <dbReference type="EMBL" id="KAJ3124061.1"/>
    </source>
</evidence>
<feature type="signal peptide" evidence="1">
    <location>
        <begin position="1"/>
        <end position="18"/>
    </location>
</feature>
<name>A0AAD5T1G9_9FUNG</name>
<keyword evidence="1" id="KW-0732">Signal</keyword>
<evidence type="ECO:0000256" key="1">
    <source>
        <dbReference type="SAM" id="SignalP"/>
    </source>
</evidence>
<organism evidence="2 3">
    <name type="scientific">Physocladia obscura</name>
    <dbReference type="NCBI Taxonomy" id="109957"/>
    <lineage>
        <taxon>Eukaryota</taxon>
        <taxon>Fungi</taxon>
        <taxon>Fungi incertae sedis</taxon>
        <taxon>Chytridiomycota</taxon>
        <taxon>Chytridiomycota incertae sedis</taxon>
        <taxon>Chytridiomycetes</taxon>
        <taxon>Chytridiales</taxon>
        <taxon>Chytriomycetaceae</taxon>
        <taxon>Physocladia</taxon>
    </lineage>
</organism>